<feature type="modified residue" description="4-aspartylphosphate" evidence="2">
    <location>
        <position position="61"/>
    </location>
</feature>
<dbReference type="InterPro" id="IPR050595">
    <property type="entry name" value="Bact_response_regulator"/>
</dbReference>
<dbReference type="Pfam" id="PF00072">
    <property type="entry name" value="Response_reg"/>
    <property type="match status" value="1"/>
</dbReference>
<keyword evidence="1 2" id="KW-0597">Phosphoprotein</keyword>
<dbReference type="InterPro" id="IPR001789">
    <property type="entry name" value="Sig_transdc_resp-reg_receiver"/>
</dbReference>
<gene>
    <name evidence="4" type="ORF">LYSHEL_00050</name>
</gene>
<dbReference type="SMART" id="SM00448">
    <property type="entry name" value="REC"/>
    <property type="match status" value="1"/>
</dbReference>
<accession>A0ABM7Q9K2</accession>
<dbReference type="PANTHER" id="PTHR44591">
    <property type="entry name" value="STRESS RESPONSE REGULATOR PROTEIN 1"/>
    <property type="match status" value="1"/>
</dbReference>
<keyword evidence="5" id="KW-1185">Reference proteome</keyword>
<organism evidence="4 5">
    <name type="scientific">Lysobacter helvus</name>
    <dbReference type="NCBI Taxonomy" id="2675059"/>
    <lineage>
        <taxon>Bacteria</taxon>
        <taxon>Pseudomonadati</taxon>
        <taxon>Pseudomonadota</taxon>
        <taxon>Gammaproteobacteria</taxon>
        <taxon>Lysobacterales</taxon>
        <taxon>Lysobacteraceae</taxon>
        <taxon>Lysobacter</taxon>
    </lineage>
</organism>
<evidence type="ECO:0000313" key="5">
    <source>
        <dbReference type="Proteomes" id="UP000680514"/>
    </source>
</evidence>
<evidence type="ECO:0000259" key="3">
    <source>
        <dbReference type="PROSITE" id="PS50110"/>
    </source>
</evidence>
<feature type="domain" description="Response regulatory" evidence="3">
    <location>
        <begin position="11"/>
        <end position="126"/>
    </location>
</feature>
<protein>
    <submittedName>
        <fullName evidence="4">Response regulator</fullName>
    </submittedName>
</protein>
<dbReference type="SUPFAM" id="SSF52172">
    <property type="entry name" value="CheY-like"/>
    <property type="match status" value="1"/>
</dbReference>
<dbReference type="Proteomes" id="UP000680514">
    <property type="component" value="Chromosome"/>
</dbReference>
<dbReference type="RefSeq" id="WP_213435020.1">
    <property type="nucleotide sequence ID" value="NZ_AP024546.1"/>
</dbReference>
<reference evidence="4 5" key="1">
    <citation type="submission" date="2021-03" db="EMBL/GenBank/DDBJ databases">
        <title>Complete Genome Sequences of Two Lysobacter Strains Isolated from Sea Water (Lysobacter caseinilyticus) and Soil (Lysobacter helvus) in South Korea.</title>
        <authorList>
            <person name="Watanabe Y."/>
            <person name="Arakawa K."/>
        </authorList>
    </citation>
    <scope>NUCLEOTIDE SEQUENCE [LARGE SCALE GENOMIC DNA]</scope>
    <source>
        <strain evidence="4 5">D10</strain>
    </source>
</reference>
<dbReference type="InterPro" id="IPR011006">
    <property type="entry name" value="CheY-like_superfamily"/>
</dbReference>
<sequence length="146" mass="16006">MISAADILSARILVVDDDADAAHALEAVLTSAGHRGVTVATDPRTVVALHREHDFDAILLDVLMPGMDGFEVMEALKPYERDGYLPVIALTGEPGHRTRALRVGAKDFLRKPFDPEELLLRVRNLVEVRLLYKERAHIAPAVHAAA</sequence>
<evidence type="ECO:0000256" key="1">
    <source>
        <dbReference type="ARBA" id="ARBA00022553"/>
    </source>
</evidence>
<proteinExistence type="predicted"/>
<evidence type="ECO:0000256" key="2">
    <source>
        <dbReference type="PROSITE-ProRule" id="PRU00169"/>
    </source>
</evidence>
<dbReference type="EMBL" id="AP024546">
    <property type="protein sequence ID" value="BCT94134.1"/>
    <property type="molecule type" value="Genomic_DNA"/>
</dbReference>
<dbReference type="PANTHER" id="PTHR44591:SF3">
    <property type="entry name" value="RESPONSE REGULATORY DOMAIN-CONTAINING PROTEIN"/>
    <property type="match status" value="1"/>
</dbReference>
<evidence type="ECO:0000313" key="4">
    <source>
        <dbReference type="EMBL" id="BCT94134.1"/>
    </source>
</evidence>
<dbReference type="Gene3D" id="3.40.50.2300">
    <property type="match status" value="1"/>
</dbReference>
<name>A0ABM7Q9K2_9GAMM</name>
<dbReference type="PROSITE" id="PS50110">
    <property type="entry name" value="RESPONSE_REGULATORY"/>
    <property type="match status" value="1"/>
</dbReference>